<dbReference type="PROSITE" id="PS50294">
    <property type="entry name" value="WD_REPEATS_REGION"/>
    <property type="match status" value="3"/>
</dbReference>
<evidence type="ECO:0000256" key="3">
    <source>
        <dbReference type="PROSITE-ProRule" id="PRU00221"/>
    </source>
</evidence>
<dbReference type="Gene3D" id="2.130.10.10">
    <property type="entry name" value="YVTN repeat-like/Quinoprotein amine dehydrogenase"/>
    <property type="match status" value="2"/>
</dbReference>
<dbReference type="GO" id="GO:0000045">
    <property type="term" value="P:autophagosome assembly"/>
    <property type="evidence" value="ECO:0007669"/>
    <property type="project" value="InterPro"/>
</dbReference>
<feature type="repeat" description="WD" evidence="3">
    <location>
        <begin position="506"/>
        <end position="538"/>
    </location>
</feature>
<dbReference type="SMART" id="SM00320">
    <property type="entry name" value="WD40"/>
    <property type="match status" value="7"/>
</dbReference>
<dbReference type="InterPro" id="IPR001680">
    <property type="entry name" value="WD40_rpt"/>
</dbReference>
<evidence type="ECO:0000313" key="6">
    <source>
        <dbReference type="WBParaSite" id="HCON_00132470-00001"/>
    </source>
</evidence>
<dbReference type="SUPFAM" id="SSF50978">
    <property type="entry name" value="WD40 repeat-like"/>
    <property type="match status" value="1"/>
</dbReference>
<dbReference type="GO" id="GO:0000421">
    <property type="term" value="C:autophagosome membrane"/>
    <property type="evidence" value="ECO:0007669"/>
    <property type="project" value="TreeGrafter"/>
</dbReference>
<dbReference type="OMA" id="IIHLYSA"/>
<keyword evidence="1 3" id="KW-0853">WD repeat</keyword>
<dbReference type="PANTHER" id="PTHR19878:SF8">
    <property type="entry name" value="AUTOPHAGY-RELATED 16, ISOFORM F"/>
    <property type="match status" value="1"/>
</dbReference>
<dbReference type="InterPro" id="IPR015943">
    <property type="entry name" value="WD40/YVTN_repeat-like_dom_sf"/>
</dbReference>
<keyword evidence="5" id="KW-1185">Reference proteome</keyword>
<dbReference type="PANTHER" id="PTHR19878">
    <property type="entry name" value="AUTOPHAGY PROTEIN 16-LIKE"/>
    <property type="match status" value="1"/>
</dbReference>
<dbReference type="InterPro" id="IPR045160">
    <property type="entry name" value="ATG16"/>
</dbReference>
<dbReference type="PRINTS" id="PR00320">
    <property type="entry name" value="GPROTEINBRPT"/>
</dbReference>
<dbReference type="Proteomes" id="UP000025227">
    <property type="component" value="Unplaced"/>
</dbReference>
<protein>
    <submittedName>
        <fullName evidence="6">ATG16 domain-containing protein</fullName>
    </submittedName>
</protein>
<evidence type="ECO:0000256" key="4">
    <source>
        <dbReference type="SAM" id="Coils"/>
    </source>
</evidence>
<feature type="repeat" description="WD" evidence="3">
    <location>
        <begin position="334"/>
        <end position="374"/>
    </location>
</feature>
<dbReference type="Pfam" id="PF00400">
    <property type="entry name" value="WD40"/>
    <property type="match status" value="6"/>
</dbReference>
<evidence type="ECO:0000256" key="1">
    <source>
        <dbReference type="ARBA" id="ARBA00022574"/>
    </source>
</evidence>
<dbReference type="PROSITE" id="PS50082">
    <property type="entry name" value="WD_REPEATS_2"/>
    <property type="match status" value="4"/>
</dbReference>
<evidence type="ECO:0000256" key="2">
    <source>
        <dbReference type="ARBA" id="ARBA00022737"/>
    </source>
</evidence>
<dbReference type="OrthoDB" id="6262491at2759"/>
<keyword evidence="2" id="KW-0677">Repeat</keyword>
<dbReference type="InterPro" id="IPR036322">
    <property type="entry name" value="WD40_repeat_dom_sf"/>
</dbReference>
<dbReference type="GO" id="GO:0034045">
    <property type="term" value="C:phagophore assembly site membrane"/>
    <property type="evidence" value="ECO:0007669"/>
    <property type="project" value="TreeGrafter"/>
</dbReference>
<dbReference type="InterPro" id="IPR019775">
    <property type="entry name" value="WD40_repeat_CS"/>
</dbReference>
<organism evidence="5 6">
    <name type="scientific">Haemonchus contortus</name>
    <name type="common">Barber pole worm</name>
    <dbReference type="NCBI Taxonomy" id="6289"/>
    <lineage>
        <taxon>Eukaryota</taxon>
        <taxon>Metazoa</taxon>
        <taxon>Ecdysozoa</taxon>
        <taxon>Nematoda</taxon>
        <taxon>Chromadorea</taxon>
        <taxon>Rhabditida</taxon>
        <taxon>Rhabditina</taxon>
        <taxon>Rhabditomorpha</taxon>
        <taxon>Strongyloidea</taxon>
        <taxon>Trichostrongylidae</taxon>
        <taxon>Haemonchus</taxon>
    </lineage>
</organism>
<dbReference type="GO" id="GO:0034274">
    <property type="term" value="C:Atg12-Atg5-Atg16 complex"/>
    <property type="evidence" value="ECO:0007669"/>
    <property type="project" value="TreeGrafter"/>
</dbReference>
<feature type="repeat" description="WD" evidence="3">
    <location>
        <begin position="292"/>
        <end position="333"/>
    </location>
</feature>
<sequence>MEHSPSTSSGNFRQEILSRLEERNSRVRPWAAVFKNYSLMSDDLIRMRKRFDNRSSMDIADAASSQSLSVELKQLRDELAEVYKQKSRNDQLLIDANRRLDQHDAVLNAVTKERDKLVLENKKLYARISELECLLKKTTDDKQSLYDEWIALSALLETKTNEMMQLQQERLVLINKIRDLNEQHANLFNTEVDLQQERQQRRIREEIARACEDMSKDDKVLQNLQQSSLPGGDVVLGDAVPHEAVFKVEANDGEVYDVLWLSTEMFASGGSDKRVRLWRVDHRGRPSKMSTLVGCNHSVTRLDFDSESRLLLGASNDNGVRLWNVDNQRLMTSFMGHTDKVSSARFLSSTQVVSGSNDRLIKLWDVRSQRCIRSVFPGSTILDITGIKKGVATFTSGHFDRKLRFWDSRNQEPVHTIEMAGKITSLDMSSDGIHLLCSTRDDTLSLLDVRKYQTVHIYSAEHYRTSTDLSRCVLSPLMAYCAAGSADGHVFIWNVQSTKLEKVLHKGGHEHAVFSLNWNPSGHGLLSADKQKTVCFWK</sequence>
<dbReference type="PROSITE" id="PS00678">
    <property type="entry name" value="WD_REPEATS_1"/>
    <property type="match status" value="2"/>
</dbReference>
<keyword evidence="4" id="KW-0175">Coiled coil</keyword>
<evidence type="ECO:0000313" key="5">
    <source>
        <dbReference type="Proteomes" id="UP000025227"/>
    </source>
</evidence>
<dbReference type="AlphaFoldDB" id="A0A7I4YR54"/>
<dbReference type="InterPro" id="IPR020472">
    <property type="entry name" value="WD40_PAC1"/>
</dbReference>
<proteinExistence type="predicted"/>
<reference evidence="6" key="1">
    <citation type="submission" date="2020-12" db="UniProtKB">
        <authorList>
            <consortium name="WormBaseParasite"/>
        </authorList>
    </citation>
    <scope>IDENTIFICATION</scope>
    <source>
        <strain evidence="6">MHco3</strain>
    </source>
</reference>
<dbReference type="GO" id="GO:0043495">
    <property type="term" value="F:protein-membrane adaptor activity"/>
    <property type="evidence" value="ECO:0007669"/>
    <property type="project" value="TreeGrafter"/>
</dbReference>
<feature type="repeat" description="WD" evidence="3">
    <location>
        <begin position="248"/>
        <end position="281"/>
    </location>
</feature>
<dbReference type="CDD" id="cd00200">
    <property type="entry name" value="WD40"/>
    <property type="match status" value="1"/>
</dbReference>
<dbReference type="WBParaSite" id="HCON_00132470-00001">
    <property type="protein sequence ID" value="HCON_00132470-00001"/>
    <property type="gene ID" value="HCON_00132470"/>
</dbReference>
<feature type="coiled-coil region" evidence="4">
    <location>
        <begin position="121"/>
        <end position="197"/>
    </location>
</feature>
<accession>A0A7I4YR54</accession>
<name>A0A7I4YR54_HAECO</name>